<sequence>MLIWLENAPVFGVDEDVVAFIDRIITCSRPDNNSELLELVNRQTHRHSHTCRKKSKNVCRFNYPQPPIRSTQILYPLDDDTSQTATRNRKDLWKDIKTKLNDLKEAVYKFLNGNKFLNSVEISAQEAVYIILQLPMRNVVFINTSPPHDRVELLKPPSEIEKMSDDSEEIHSGGLLKRYTERPDCLQNTTLADWAAWYDSCGQNKYKKTHKKADVDNLPLEDVDGNNEDEFHDENTETCVSTINSIKKRSQARIIRSVWFNKEAQPEKHYRELIMLFTPWRNEQTDLMQNYSSFQEHYIARYDEIGEQMRQYAVCSEDLNEIQHHLQECDDDVFDTIAPVTQDTECQDEDEGNTDTHPDLNETYDLSEDLGIPSSFLNSEPLILNEMQDDEYHGLAQMLNKKQRIFLPCFAFN</sequence>
<evidence type="ECO:0000313" key="2">
    <source>
        <dbReference type="Proteomes" id="UP001152795"/>
    </source>
</evidence>
<dbReference type="PANTHER" id="PTHR47642">
    <property type="entry name" value="ATP-DEPENDENT DNA HELICASE"/>
    <property type="match status" value="1"/>
</dbReference>
<comment type="caution">
    <text evidence="1">The sequence shown here is derived from an EMBL/GenBank/DDBJ whole genome shotgun (WGS) entry which is preliminary data.</text>
</comment>
<keyword evidence="2" id="KW-1185">Reference proteome</keyword>
<reference evidence="1" key="1">
    <citation type="submission" date="2020-04" db="EMBL/GenBank/DDBJ databases">
        <authorList>
            <person name="Alioto T."/>
            <person name="Alioto T."/>
            <person name="Gomez Garrido J."/>
        </authorList>
    </citation>
    <scope>NUCLEOTIDE SEQUENCE</scope>
    <source>
        <strain evidence="1">A484AB</strain>
    </source>
</reference>
<accession>A0A7D9IPM8</accession>
<gene>
    <name evidence="1" type="ORF">PACLA_8A076996</name>
</gene>
<protein>
    <submittedName>
        <fullName evidence="1">Uncharacterized protein</fullName>
    </submittedName>
</protein>
<organism evidence="1 2">
    <name type="scientific">Paramuricea clavata</name>
    <name type="common">Red gorgonian</name>
    <name type="synonym">Violescent sea-whip</name>
    <dbReference type="NCBI Taxonomy" id="317549"/>
    <lineage>
        <taxon>Eukaryota</taxon>
        <taxon>Metazoa</taxon>
        <taxon>Cnidaria</taxon>
        <taxon>Anthozoa</taxon>
        <taxon>Octocorallia</taxon>
        <taxon>Malacalcyonacea</taxon>
        <taxon>Plexauridae</taxon>
        <taxon>Paramuricea</taxon>
    </lineage>
</organism>
<evidence type="ECO:0000313" key="1">
    <source>
        <dbReference type="EMBL" id="CAB4013451.1"/>
    </source>
</evidence>
<name>A0A7D9IPM8_PARCT</name>
<dbReference type="OrthoDB" id="5988894at2759"/>
<dbReference type="PANTHER" id="PTHR47642:SF5">
    <property type="entry name" value="ATP-DEPENDENT DNA HELICASE"/>
    <property type="match status" value="1"/>
</dbReference>
<dbReference type="Proteomes" id="UP001152795">
    <property type="component" value="Unassembled WGS sequence"/>
</dbReference>
<dbReference type="EMBL" id="CACRXK020007892">
    <property type="protein sequence ID" value="CAB4013451.1"/>
    <property type="molecule type" value="Genomic_DNA"/>
</dbReference>
<dbReference type="AlphaFoldDB" id="A0A7D9IPM8"/>
<proteinExistence type="predicted"/>
<dbReference type="InterPro" id="IPR051055">
    <property type="entry name" value="PIF1_helicase"/>
</dbReference>